<organism evidence="5 6">
    <name type="scientific">Pedobacter helvus</name>
    <dbReference type="NCBI Taxonomy" id="2563444"/>
    <lineage>
        <taxon>Bacteria</taxon>
        <taxon>Pseudomonadati</taxon>
        <taxon>Bacteroidota</taxon>
        <taxon>Sphingobacteriia</taxon>
        <taxon>Sphingobacteriales</taxon>
        <taxon>Sphingobacteriaceae</taxon>
        <taxon>Pedobacter</taxon>
    </lineage>
</organism>
<comment type="catalytic activity">
    <reaction evidence="4">
        <text>O-phospho-L-tyrosyl-[protein] + H2O = L-tyrosyl-[protein] + phosphate</text>
        <dbReference type="Rhea" id="RHEA:10684"/>
        <dbReference type="Rhea" id="RHEA-COMP:10136"/>
        <dbReference type="Rhea" id="RHEA-COMP:20101"/>
        <dbReference type="ChEBI" id="CHEBI:15377"/>
        <dbReference type="ChEBI" id="CHEBI:43474"/>
        <dbReference type="ChEBI" id="CHEBI:46858"/>
        <dbReference type="ChEBI" id="CHEBI:61978"/>
        <dbReference type="EC" id="3.1.3.48"/>
    </reaction>
</comment>
<evidence type="ECO:0000256" key="3">
    <source>
        <dbReference type="ARBA" id="ARBA00022801"/>
    </source>
</evidence>
<evidence type="ECO:0000256" key="1">
    <source>
        <dbReference type="ARBA" id="ARBA00005750"/>
    </source>
</evidence>
<evidence type="ECO:0000313" key="5">
    <source>
        <dbReference type="EMBL" id="MFN0290238.1"/>
    </source>
</evidence>
<accession>A0ABW9JGD4</accession>
<gene>
    <name evidence="5" type="ORF">E5L68_002485</name>
</gene>
<sequence>MISFFHKKNIVDNIAWLGLDMHNHILPGIDDGAEDLTAAIYFIKTLNNLGLDHFICTPHIYEGLYPNTPQTISTALQLVKNSEEISSIKVNITAAAEHMVDDAFKITPNLMPLANGYILVEVPYSTEVRNLEQIIFDLQIGGLKVILAHPERYLFYYNQVDKFARLKERKVFFQLNLLSIAGYYGKEIKSFAAHILQKGWYDFAGTDLHHAKHLEQIKNMVTSGALYKAIGHYPFKNKELILPQQL</sequence>
<dbReference type="Proteomes" id="UP001517367">
    <property type="component" value="Unassembled WGS sequence"/>
</dbReference>
<dbReference type="Gene3D" id="3.20.20.140">
    <property type="entry name" value="Metal-dependent hydrolases"/>
    <property type="match status" value="1"/>
</dbReference>
<dbReference type="Pfam" id="PF19567">
    <property type="entry name" value="CpsB_CapC"/>
    <property type="match status" value="1"/>
</dbReference>
<dbReference type="SUPFAM" id="SSF89550">
    <property type="entry name" value="PHP domain-like"/>
    <property type="match status" value="1"/>
</dbReference>
<dbReference type="PANTHER" id="PTHR39181">
    <property type="entry name" value="TYROSINE-PROTEIN PHOSPHATASE YWQE"/>
    <property type="match status" value="1"/>
</dbReference>
<keyword evidence="3" id="KW-0378">Hydrolase</keyword>
<dbReference type="PANTHER" id="PTHR39181:SF1">
    <property type="entry name" value="TYROSINE-PROTEIN PHOSPHATASE YWQE"/>
    <property type="match status" value="1"/>
</dbReference>
<reference evidence="5 6" key="1">
    <citation type="submission" date="2024-12" db="EMBL/GenBank/DDBJ databases">
        <authorList>
            <person name="Hu S."/>
        </authorList>
    </citation>
    <scope>NUCLEOTIDE SEQUENCE [LARGE SCALE GENOMIC DNA]</scope>
    <source>
        <strain evidence="5 6">P-25</strain>
    </source>
</reference>
<evidence type="ECO:0000313" key="6">
    <source>
        <dbReference type="Proteomes" id="UP001517367"/>
    </source>
</evidence>
<proteinExistence type="inferred from homology"/>
<dbReference type="InterPro" id="IPR016195">
    <property type="entry name" value="Pol/histidinol_Pase-like"/>
</dbReference>
<name>A0ABW9JGD4_9SPHI</name>
<protein>
    <recommendedName>
        <fullName evidence="2">protein-tyrosine-phosphatase</fullName>
        <ecNumber evidence="2">3.1.3.48</ecNumber>
    </recommendedName>
</protein>
<dbReference type="RefSeq" id="WP_138727824.1">
    <property type="nucleotide sequence ID" value="NZ_SRMP02000001.1"/>
</dbReference>
<keyword evidence="6" id="KW-1185">Reference proteome</keyword>
<dbReference type="EC" id="3.1.3.48" evidence="2"/>
<dbReference type="EMBL" id="SRMP02000001">
    <property type="protein sequence ID" value="MFN0290238.1"/>
    <property type="molecule type" value="Genomic_DNA"/>
</dbReference>
<evidence type="ECO:0000256" key="2">
    <source>
        <dbReference type="ARBA" id="ARBA00013064"/>
    </source>
</evidence>
<evidence type="ECO:0000256" key="4">
    <source>
        <dbReference type="ARBA" id="ARBA00051722"/>
    </source>
</evidence>
<comment type="caution">
    <text evidence="5">The sequence shown here is derived from an EMBL/GenBank/DDBJ whole genome shotgun (WGS) entry which is preliminary data.</text>
</comment>
<comment type="similarity">
    <text evidence="1">Belongs to the metallo-dependent hydrolases superfamily. CpsB/CapC family.</text>
</comment>
<dbReference type="InterPro" id="IPR016667">
    <property type="entry name" value="Caps_polysacc_synth_CpsB/CapC"/>
</dbReference>